<name>A0A6J7F4H6_9ZZZZ</name>
<evidence type="ECO:0000256" key="1">
    <source>
        <dbReference type="SAM" id="MobiDB-lite"/>
    </source>
</evidence>
<dbReference type="Pfam" id="PF01841">
    <property type="entry name" value="Transglut_core"/>
    <property type="match status" value="1"/>
</dbReference>
<feature type="transmembrane region" description="Helical" evidence="2">
    <location>
        <begin position="189"/>
        <end position="209"/>
    </location>
</feature>
<dbReference type="SUPFAM" id="SSF54001">
    <property type="entry name" value="Cysteine proteinases"/>
    <property type="match status" value="1"/>
</dbReference>
<feature type="transmembrane region" description="Helical" evidence="2">
    <location>
        <begin position="559"/>
        <end position="590"/>
    </location>
</feature>
<dbReference type="Gene3D" id="3.10.620.30">
    <property type="match status" value="1"/>
</dbReference>
<organism evidence="4">
    <name type="scientific">freshwater metagenome</name>
    <dbReference type="NCBI Taxonomy" id="449393"/>
    <lineage>
        <taxon>unclassified sequences</taxon>
        <taxon>metagenomes</taxon>
        <taxon>ecological metagenomes</taxon>
    </lineage>
</organism>
<feature type="transmembrane region" description="Helical" evidence="2">
    <location>
        <begin position="138"/>
        <end position="155"/>
    </location>
</feature>
<protein>
    <submittedName>
        <fullName evidence="4">Unannotated protein</fullName>
    </submittedName>
</protein>
<keyword evidence="2" id="KW-0812">Transmembrane</keyword>
<reference evidence="4" key="1">
    <citation type="submission" date="2020-05" db="EMBL/GenBank/DDBJ databases">
        <authorList>
            <person name="Chiriac C."/>
            <person name="Salcher M."/>
            <person name="Ghai R."/>
            <person name="Kavagutti S V."/>
        </authorList>
    </citation>
    <scope>NUCLEOTIDE SEQUENCE</scope>
</reference>
<dbReference type="SMART" id="SM00460">
    <property type="entry name" value="TGc"/>
    <property type="match status" value="1"/>
</dbReference>
<feature type="transmembrane region" description="Helical" evidence="2">
    <location>
        <begin position="25"/>
        <end position="43"/>
    </location>
</feature>
<dbReference type="EMBL" id="CAFBMB010000005">
    <property type="protein sequence ID" value="CAB4888494.1"/>
    <property type="molecule type" value="Genomic_DNA"/>
</dbReference>
<feature type="transmembrane region" description="Helical" evidence="2">
    <location>
        <begin position="109"/>
        <end position="131"/>
    </location>
</feature>
<dbReference type="InterPro" id="IPR038765">
    <property type="entry name" value="Papain-like_cys_pep_sf"/>
</dbReference>
<feature type="compositionally biased region" description="Polar residues" evidence="1">
    <location>
        <begin position="538"/>
        <end position="553"/>
    </location>
</feature>
<feature type="region of interest" description="Disordered" evidence="1">
    <location>
        <begin position="502"/>
        <end position="553"/>
    </location>
</feature>
<dbReference type="PANTHER" id="PTHR42736">
    <property type="entry name" value="PROTEIN-GLUTAMINE GAMMA-GLUTAMYLTRANSFERASE"/>
    <property type="match status" value="1"/>
</dbReference>
<dbReference type="InterPro" id="IPR002931">
    <property type="entry name" value="Transglutaminase-like"/>
</dbReference>
<evidence type="ECO:0000259" key="3">
    <source>
        <dbReference type="SMART" id="SM00460"/>
    </source>
</evidence>
<accession>A0A6J7F4H6</accession>
<dbReference type="InterPro" id="IPR021878">
    <property type="entry name" value="TgpA_N"/>
</dbReference>
<keyword evidence="2" id="KW-0472">Membrane</keyword>
<evidence type="ECO:0000256" key="2">
    <source>
        <dbReference type="SAM" id="Phobius"/>
    </source>
</evidence>
<keyword evidence="2" id="KW-1133">Transmembrane helix</keyword>
<dbReference type="Pfam" id="PF11992">
    <property type="entry name" value="TgpA_N"/>
    <property type="match status" value="1"/>
</dbReference>
<dbReference type="AlphaFoldDB" id="A0A6J7F4H6"/>
<proteinExistence type="predicted"/>
<dbReference type="InterPro" id="IPR052901">
    <property type="entry name" value="Bact_TGase-like"/>
</dbReference>
<dbReference type="PANTHER" id="PTHR42736:SF1">
    <property type="entry name" value="PROTEIN-GLUTAMINE GAMMA-GLUTAMYLTRANSFERASE"/>
    <property type="match status" value="1"/>
</dbReference>
<gene>
    <name evidence="4" type="ORF">UFOPK3516_00148</name>
</gene>
<evidence type="ECO:0000313" key="4">
    <source>
        <dbReference type="EMBL" id="CAB4888494.1"/>
    </source>
</evidence>
<feature type="transmembrane region" description="Helical" evidence="2">
    <location>
        <begin position="161"/>
        <end position="180"/>
    </location>
</feature>
<feature type="transmembrane region" description="Helical" evidence="2">
    <location>
        <begin position="50"/>
        <end position="70"/>
    </location>
</feature>
<feature type="domain" description="Transglutaminase-like" evidence="3">
    <location>
        <begin position="441"/>
        <end position="506"/>
    </location>
</feature>
<sequence length="714" mass="76016">MPVFGVLAVALGLMPLWPIYQSPGFIVAVAVGCLAGSLAALLVSARRWPWWTLPLLLIGLFALLGVPVAVPHSSIFSALPTLQGEQELFIGAVAAWKQIVTITPPVGDYGALLVPVFMMSLVGAAVSVVLGRVRRFRALALLPGVALVCIAIWLGPDDARLSVPAGVALTAVLLAAMLFGTPGGVWRKVVALALTIAVLGVSGFVTGLLSTQPDVWRSRVVPTLDQESLPSPLSAYRSYAVGDLSETPMFTAQDATAGDMLTLATLSRYDGVTYTVWTPDGDFTRQADYALAAGVDVTSAVINIDQLTGPWLPLQGDLTGMQSEGVGLGSLYYSPNASTAVDLDGLTSGLSYRVSGPGVRAANLKTLRGEMPGSAKTVVSDEPAGVQAFASANSQSADEPGARLVDVLGALRQKGYISHGGSDEPASRSGHSADRITALLTDKLMIGDAEQYAVAATLLAQQVGFPARIVVGFVVPESSPEIRGSDLTAWVEVNTERGWVALDPVPEDRPIPDAPPEDPNKVSPPQSVVEPPPADISQVRSAQAPQSDQSNETDAPDPIWILVAVILQVLGWVFLVGVVLLVPPLTILVAKLWRRRRRLSAPHPRARIMGAQRQVADVLVDAHYPIGRATTNREMVQTVPVAQAGQLAFVMDRAEYSLDDMVAADARAAWLVVSEIERELMSGLTRRARWARRLSLRSFVNRVRRPRRGRETGE</sequence>